<protein>
    <recommendedName>
        <fullName evidence="2">beta-fructofuranosidase</fullName>
        <ecNumber evidence="2">3.2.1.26</ecNumber>
    </recommendedName>
</protein>
<dbReference type="RefSeq" id="WP_127826176.1">
    <property type="nucleotide sequence ID" value="NZ_RZYA01000001.1"/>
</dbReference>
<dbReference type="AlphaFoldDB" id="A0A3S2Z4J6"/>
<evidence type="ECO:0000256" key="3">
    <source>
        <dbReference type="ARBA" id="ARBA00022801"/>
    </source>
</evidence>
<gene>
    <name evidence="9" type="ORF">EOT10_01525</name>
</gene>
<evidence type="ECO:0000256" key="6">
    <source>
        <dbReference type="SAM" id="SignalP"/>
    </source>
</evidence>
<evidence type="ECO:0000313" key="9">
    <source>
        <dbReference type="EMBL" id="RVU28590.1"/>
    </source>
</evidence>
<dbReference type="InterPro" id="IPR023296">
    <property type="entry name" value="Glyco_hydro_beta-prop_sf"/>
</dbReference>
<dbReference type="GO" id="GO:0005975">
    <property type="term" value="P:carbohydrate metabolic process"/>
    <property type="evidence" value="ECO:0007669"/>
    <property type="project" value="InterPro"/>
</dbReference>
<evidence type="ECO:0000256" key="4">
    <source>
        <dbReference type="ARBA" id="ARBA00023295"/>
    </source>
</evidence>
<dbReference type="PANTHER" id="PTHR43101">
    <property type="entry name" value="BETA-FRUCTOSIDASE"/>
    <property type="match status" value="1"/>
</dbReference>
<feature type="domain" description="Glycosyl hydrolase family 32 N-terminal" evidence="7">
    <location>
        <begin position="223"/>
        <end position="522"/>
    </location>
</feature>
<evidence type="ECO:0000313" key="10">
    <source>
        <dbReference type="Proteomes" id="UP000283128"/>
    </source>
</evidence>
<evidence type="ECO:0000256" key="2">
    <source>
        <dbReference type="ARBA" id="ARBA00012758"/>
    </source>
</evidence>
<dbReference type="EMBL" id="RZYA01000001">
    <property type="protein sequence ID" value="RVU28590.1"/>
    <property type="molecule type" value="Genomic_DNA"/>
</dbReference>
<keyword evidence="6" id="KW-0732">Signal</keyword>
<dbReference type="InterPro" id="IPR018053">
    <property type="entry name" value="Glyco_hydro_32_AS"/>
</dbReference>
<dbReference type="InterPro" id="IPR051214">
    <property type="entry name" value="GH32_Enzymes"/>
</dbReference>
<comment type="similarity">
    <text evidence="1 5">Belongs to the glycosyl hydrolase 32 family.</text>
</comment>
<feature type="domain" description="Glycosyl hydrolase family 32 C-terminal" evidence="8">
    <location>
        <begin position="538"/>
        <end position="661"/>
    </location>
</feature>
<dbReference type="EC" id="3.2.1.26" evidence="2"/>
<dbReference type="Gene3D" id="2.60.120.560">
    <property type="entry name" value="Exo-inulinase, domain 1"/>
    <property type="match status" value="1"/>
</dbReference>
<evidence type="ECO:0000259" key="7">
    <source>
        <dbReference type="Pfam" id="PF00251"/>
    </source>
</evidence>
<dbReference type="InterPro" id="IPR013189">
    <property type="entry name" value="Glyco_hydro_32_C"/>
</dbReference>
<dbReference type="InterPro" id="IPR013148">
    <property type="entry name" value="Glyco_hydro_32_N"/>
</dbReference>
<keyword evidence="4 5" id="KW-0326">Glycosidase</keyword>
<dbReference type="OrthoDB" id="9776657at2"/>
<dbReference type="Gene3D" id="2.115.10.20">
    <property type="entry name" value="Glycosyl hydrolase domain, family 43"/>
    <property type="match status" value="1"/>
</dbReference>
<evidence type="ECO:0000256" key="1">
    <source>
        <dbReference type="ARBA" id="ARBA00009902"/>
    </source>
</evidence>
<dbReference type="SUPFAM" id="SSF49899">
    <property type="entry name" value="Concanavalin A-like lectins/glucanases"/>
    <property type="match status" value="1"/>
</dbReference>
<feature type="chain" id="PRO_5018601364" description="beta-fructofuranosidase" evidence="6">
    <location>
        <begin position="35"/>
        <end position="679"/>
    </location>
</feature>
<accession>A0A3S2Z4J6</accession>
<name>A0A3S2Z4J6_9ACTN</name>
<keyword evidence="10" id="KW-1185">Reference proteome</keyword>
<dbReference type="PANTHER" id="PTHR43101:SF1">
    <property type="entry name" value="BETA-FRUCTOSIDASE"/>
    <property type="match status" value="1"/>
</dbReference>
<dbReference type="Pfam" id="PF00251">
    <property type="entry name" value="Glyco_hydro_32N"/>
    <property type="match status" value="1"/>
</dbReference>
<organism evidence="9 10">
    <name type="scientific">Streptomyces antnestii</name>
    <dbReference type="NCBI Taxonomy" id="2494256"/>
    <lineage>
        <taxon>Bacteria</taxon>
        <taxon>Bacillati</taxon>
        <taxon>Actinomycetota</taxon>
        <taxon>Actinomycetes</taxon>
        <taxon>Kitasatosporales</taxon>
        <taxon>Streptomycetaceae</taxon>
        <taxon>Streptomyces</taxon>
    </lineage>
</organism>
<feature type="signal peptide" evidence="6">
    <location>
        <begin position="1"/>
        <end position="34"/>
    </location>
</feature>
<dbReference type="PROSITE" id="PS00609">
    <property type="entry name" value="GLYCOSYL_HYDROL_F32"/>
    <property type="match status" value="1"/>
</dbReference>
<evidence type="ECO:0000259" key="8">
    <source>
        <dbReference type="Pfam" id="PF08244"/>
    </source>
</evidence>
<dbReference type="InterPro" id="IPR001362">
    <property type="entry name" value="Glyco_hydro_32"/>
</dbReference>
<dbReference type="CDD" id="cd08996">
    <property type="entry name" value="GH32_FFase"/>
    <property type="match status" value="1"/>
</dbReference>
<dbReference type="InterPro" id="IPR013320">
    <property type="entry name" value="ConA-like_dom_sf"/>
</dbReference>
<dbReference type="Proteomes" id="UP000283128">
    <property type="component" value="Unassembled WGS sequence"/>
</dbReference>
<evidence type="ECO:0000256" key="5">
    <source>
        <dbReference type="RuleBase" id="RU362110"/>
    </source>
</evidence>
<keyword evidence="3 5" id="KW-0378">Hydrolase</keyword>
<sequence>MSRWRTWNAPLRTPCLITAAALFAVVTGPVGAHAAPRESGPVNPGFETGDLTGWTATGDAFGPGAVSAADTYWDQKLPFHQKGDYHLWGYAAAGDDATGTLKSSSFAATSRISFLVGGGWDPEKLYVALVRDSDGKELLRQTGPDDEAYLRIVWDTARWQGQRVHLEVVDRKSGGWGHIDVDDVRTGAAATRDDNGLTFRTLGQAGRPTTVDRSADSLRPQFHYTPYQGWINDPNGLVQFKGRHQLFSQFYPEAPKWGPMHWAHADSADAVHWRDLPVALTPPPRATPTDNSGIFSGSSVVDDNGNLTVAYTRFTDTAAHPGATPETVETATSTDGVHFGAPTEVISQPPAGSSAGFRDPKIFRDPTDNRWKMVVGSGDGGRGKVHLYASGDLRSWTYEGVLATGDAGDGAMWECPNFFPLGDDGKWVLLTSVNAGGASVQHYAVGTYDGKTFTAEKKGVLDGGGDTYAAQTYRDDRDRELLVAWMSDWNAKEPTRVNGWAGAQSVTRELFLRADGTLGQRPVAEADSLTTGTIASVEDKTVAGSRRIGRGDTARLKADVDLAATTADTVTVRLRSSSAEGAELRYEKSTGTLTLDTRNAGYGTAGTWSAHVEPKDGVLSLDVLIDRSSIEAFTADGASLTARVYPRYTESDGIEFTAGDGGRLRLKKAVLTRLGSAWE</sequence>
<dbReference type="Pfam" id="PF08244">
    <property type="entry name" value="Glyco_hydro_32C"/>
    <property type="match status" value="1"/>
</dbReference>
<dbReference type="SMART" id="SM00640">
    <property type="entry name" value="Glyco_32"/>
    <property type="match status" value="1"/>
</dbReference>
<dbReference type="GO" id="GO:0004564">
    <property type="term" value="F:beta-fructofuranosidase activity"/>
    <property type="evidence" value="ECO:0007669"/>
    <property type="project" value="UniProtKB-EC"/>
</dbReference>
<comment type="caution">
    <text evidence="9">The sequence shown here is derived from an EMBL/GenBank/DDBJ whole genome shotgun (WGS) entry which is preliminary data.</text>
</comment>
<reference evidence="9 10" key="1">
    <citation type="submission" date="2019-01" db="EMBL/GenBank/DDBJ databases">
        <title>Genome sequences of Streptomyces and Rhizobium isolates collected from root and soil.</title>
        <authorList>
            <person name="Chhettri S."/>
            <person name="Sevigny J.L."/>
            <person name="Sen A."/>
            <person name="Ennis N."/>
            <person name="Tisa L."/>
        </authorList>
    </citation>
    <scope>NUCLEOTIDE SEQUENCE [LARGE SCALE GENOMIC DNA]</scope>
    <source>
        <strain evidence="9 10">San01</strain>
    </source>
</reference>
<dbReference type="SUPFAM" id="SSF75005">
    <property type="entry name" value="Arabinanase/levansucrase/invertase"/>
    <property type="match status" value="1"/>
</dbReference>
<proteinExistence type="inferred from homology"/>
<dbReference type="Gene3D" id="2.60.120.260">
    <property type="entry name" value="Galactose-binding domain-like"/>
    <property type="match status" value="1"/>
</dbReference>